<evidence type="ECO:0000313" key="3">
    <source>
        <dbReference type="Proteomes" id="UP000297910"/>
    </source>
</evidence>
<evidence type="ECO:0000256" key="1">
    <source>
        <dbReference type="SAM" id="MobiDB-lite"/>
    </source>
</evidence>
<keyword evidence="3" id="KW-1185">Reference proteome</keyword>
<organism evidence="2 3">
    <name type="scientific">Botrytis paeoniae</name>
    <dbReference type="NCBI Taxonomy" id="278948"/>
    <lineage>
        <taxon>Eukaryota</taxon>
        <taxon>Fungi</taxon>
        <taxon>Dikarya</taxon>
        <taxon>Ascomycota</taxon>
        <taxon>Pezizomycotina</taxon>
        <taxon>Leotiomycetes</taxon>
        <taxon>Helotiales</taxon>
        <taxon>Sclerotiniaceae</taxon>
        <taxon>Botrytis</taxon>
    </lineage>
</organism>
<evidence type="ECO:0000313" key="2">
    <source>
        <dbReference type="EMBL" id="TGO22107.1"/>
    </source>
</evidence>
<dbReference type="EMBL" id="PQXI01000182">
    <property type="protein sequence ID" value="TGO22107.1"/>
    <property type="molecule type" value="Genomic_DNA"/>
</dbReference>
<reference evidence="2 3" key="1">
    <citation type="submission" date="2017-12" db="EMBL/GenBank/DDBJ databases">
        <title>Comparative genomics of Botrytis spp.</title>
        <authorList>
            <person name="Valero-Jimenez C.A."/>
            <person name="Tapia P."/>
            <person name="Veloso J."/>
            <person name="Silva-Moreno E."/>
            <person name="Staats M."/>
            <person name="Valdes J.H."/>
            <person name="Van Kan J.A.L."/>
        </authorList>
    </citation>
    <scope>NUCLEOTIDE SEQUENCE [LARGE SCALE GENOMIC DNA]</scope>
    <source>
        <strain evidence="2 3">Bp0003</strain>
    </source>
</reference>
<feature type="region of interest" description="Disordered" evidence="1">
    <location>
        <begin position="715"/>
        <end position="746"/>
    </location>
</feature>
<feature type="compositionally biased region" description="Polar residues" evidence="1">
    <location>
        <begin position="406"/>
        <end position="443"/>
    </location>
</feature>
<sequence length="770" mass="80514">MLWSFCSSITSTFYTTHESFANPLVVTTTPQWSGRFSGVTSDTVPVSNPTPQWPSNIINVTSIFTSTLNSTSRSQRFIASTTFGLGTNFGYPIVPTNSRQLINNPNMTTFSFHHQTVSSFGHSETGTFNNTIVNTSVTPELDSETDPCIALDSTDDDYYEFILVPNTRTITLASNATYTPIPEFTPPTYCPPGTSPAYELPSFPFGNDTDPNLIESNETSTREYLTLSPLAPPSYSQIRTTTVVVTSKNPQVVFTSYTPPHFPGIPVTKIGKPFTPTFMSTSTPSSSGKTVSPESNSLGNPDAESNNDSGSPSISINSVVVLGVPIILTPSNVVINGHTIQRGNSPSTIKQKGHMFTVNPSEVVGPGTTLTLPSSYRAIESTNPGAKSMQSQPNPTPASRAGSPEISPTLTIDSGGSEATSVQSQPNPTHASGTSPTLTTNSEGENIEMSAISTVVDNIPVKLGESVAVVNGKSYSIGSVAPQVVTVINTQTITIGVAGVQFAHTTLAPLLVEPTNHVIIGGEPISVGNSLAYIGSSTFTYGSGLAIQTDLFNGQTIRIYPSGVVFAQTTLGGNSRSGNQIGIVGGLSVTEVGSSIAIISSITFNIGPGATPTKTVISGESISADQSGLVLAGTTLSYPLILATHPVTISDVIFTQIGSSLAVIDGTSFTFGPGATPTSYTFNRQTIKIGSNGIEFSKTTFTGVSESSSMQAMSTSASKGSKFKTTSEDSTHTSTSAAATSTDQESDAGRINAPFEIYGCITLGLVMMMT</sequence>
<proteinExistence type="predicted"/>
<feature type="compositionally biased region" description="Polar residues" evidence="1">
    <location>
        <begin position="294"/>
        <end position="311"/>
    </location>
</feature>
<feature type="region of interest" description="Disordered" evidence="1">
    <location>
        <begin position="379"/>
        <end position="443"/>
    </location>
</feature>
<dbReference type="AlphaFoldDB" id="A0A4Z1FKA8"/>
<feature type="compositionally biased region" description="Polar residues" evidence="1">
    <location>
        <begin position="379"/>
        <end position="393"/>
    </location>
</feature>
<comment type="caution">
    <text evidence="2">The sequence shown here is derived from an EMBL/GenBank/DDBJ whole genome shotgun (WGS) entry which is preliminary data.</text>
</comment>
<feature type="region of interest" description="Disordered" evidence="1">
    <location>
        <begin position="276"/>
        <end position="311"/>
    </location>
</feature>
<feature type="compositionally biased region" description="Low complexity" evidence="1">
    <location>
        <begin position="276"/>
        <end position="293"/>
    </location>
</feature>
<feature type="compositionally biased region" description="Low complexity" evidence="1">
    <location>
        <begin position="732"/>
        <end position="743"/>
    </location>
</feature>
<protein>
    <submittedName>
        <fullName evidence="2">Uncharacterized protein</fullName>
    </submittedName>
</protein>
<name>A0A4Z1FKA8_9HELO</name>
<dbReference type="Proteomes" id="UP000297910">
    <property type="component" value="Unassembled WGS sequence"/>
</dbReference>
<accession>A0A4Z1FKA8</accession>
<gene>
    <name evidence="2" type="ORF">BPAE_0182g00150</name>
</gene>